<feature type="domain" description="Response regulatory" evidence="10">
    <location>
        <begin position="1153"/>
        <end position="1275"/>
    </location>
</feature>
<evidence type="ECO:0000259" key="11">
    <source>
        <dbReference type="PROSITE" id="PS50894"/>
    </source>
</evidence>
<feature type="coiled-coil region" evidence="7">
    <location>
        <begin position="838"/>
        <end position="903"/>
    </location>
</feature>
<dbReference type="EC" id="2.7.13.3" evidence="2"/>
<dbReference type="Gene3D" id="3.30.565.10">
    <property type="entry name" value="Histidine kinase-like ATPase, C-terminal domain"/>
    <property type="match status" value="1"/>
</dbReference>
<feature type="domain" description="Histidine kinase" evidence="9">
    <location>
        <begin position="903"/>
        <end position="1133"/>
    </location>
</feature>
<dbReference type="SMART" id="SM00388">
    <property type="entry name" value="HisKA"/>
    <property type="match status" value="1"/>
</dbReference>
<dbReference type="Pfam" id="PF00512">
    <property type="entry name" value="HisKA"/>
    <property type="match status" value="1"/>
</dbReference>
<dbReference type="PROSITE" id="PS50109">
    <property type="entry name" value="HIS_KIN"/>
    <property type="match status" value="1"/>
</dbReference>
<dbReference type="InterPro" id="IPR004358">
    <property type="entry name" value="Sig_transdc_His_kin-like_C"/>
</dbReference>
<dbReference type="RefSeq" id="WP_258812258.1">
    <property type="nucleotide sequence ID" value="NZ_JANUGU010000004.1"/>
</dbReference>
<evidence type="ECO:0000256" key="3">
    <source>
        <dbReference type="ARBA" id="ARBA00022553"/>
    </source>
</evidence>
<dbReference type="Pfam" id="PF07494">
    <property type="entry name" value="Reg_prop"/>
    <property type="match status" value="8"/>
</dbReference>
<dbReference type="Pfam" id="PF02518">
    <property type="entry name" value="HATPase_c"/>
    <property type="match status" value="1"/>
</dbReference>
<dbReference type="Gene3D" id="2.130.10.10">
    <property type="entry name" value="YVTN repeat-like/Quinoprotein amine dehydrogenase"/>
    <property type="match status" value="4"/>
</dbReference>
<dbReference type="PROSITE" id="PS50894">
    <property type="entry name" value="HPT"/>
    <property type="match status" value="1"/>
</dbReference>
<keyword evidence="4" id="KW-0902">Two-component regulatory system</keyword>
<feature type="modified residue" description="4-aspartylphosphate" evidence="6">
    <location>
        <position position="1202"/>
    </location>
</feature>
<dbReference type="SUPFAM" id="SSF52172">
    <property type="entry name" value="CheY-like"/>
    <property type="match status" value="1"/>
</dbReference>
<dbReference type="CDD" id="cd16922">
    <property type="entry name" value="HATPase_EvgS-ArcB-TorS-like"/>
    <property type="match status" value="1"/>
</dbReference>
<dbReference type="InterPro" id="IPR003594">
    <property type="entry name" value="HATPase_dom"/>
</dbReference>
<dbReference type="CDD" id="cd17546">
    <property type="entry name" value="REC_hyHK_CKI1_RcsC-like"/>
    <property type="match status" value="1"/>
</dbReference>
<dbReference type="CDD" id="cd00088">
    <property type="entry name" value="HPT"/>
    <property type="match status" value="1"/>
</dbReference>
<dbReference type="InterPro" id="IPR005467">
    <property type="entry name" value="His_kinase_dom"/>
</dbReference>
<evidence type="ECO:0000259" key="10">
    <source>
        <dbReference type="PROSITE" id="PS50110"/>
    </source>
</evidence>
<feature type="modified residue" description="Phosphohistidine" evidence="5">
    <location>
        <position position="1363"/>
    </location>
</feature>
<protein>
    <recommendedName>
        <fullName evidence="2">histidine kinase</fullName>
        <ecNumber evidence="2">2.7.13.3</ecNumber>
    </recommendedName>
</protein>
<evidence type="ECO:0000256" key="7">
    <source>
        <dbReference type="SAM" id="Coils"/>
    </source>
</evidence>
<reference evidence="12 13" key="1">
    <citation type="submission" date="2022-08" db="EMBL/GenBank/DDBJ databases">
        <title>Reclassification of Massilia species as members of the genera Telluria, Duganella, Pseudoduganella, Mokoshia gen. nov. and Zemynaea gen. nov. using orthogonal and non-orthogonal genome-based approaches.</title>
        <authorList>
            <person name="Bowman J.P."/>
        </authorList>
    </citation>
    <scope>NUCLEOTIDE SEQUENCE [LARGE SCALE GENOMIC DNA]</scope>
    <source>
        <strain evidence="12 13">JCM 31606</strain>
    </source>
</reference>
<evidence type="ECO:0000259" key="9">
    <source>
        <dbReference type="PROSITE" id="PS50109"/>
    </source>
</evidence>
<dbReference type="SMART" id="SM00448">
    <property type="entry name" value="REC"/>
    <property type="match status" value="1"/>
</dbReference>
<dbReference type="Gene3D" id="2.60.40.10">
    <property type="entry name" value="Immunoglobulins"/>
    <property type="match status" value="1"/>
</dbReference>
<dbReference type="Proteomes" id="UP001204621">
    <property type="component" value="Unassembled WGS sequence"/>
</dbReference>
<dbReference type="PANTHER" id="PTHR43547:SF2">
    <property type="entry name" value="HYBRID SIGNAL TRANSDUCTION HISTIDINE KINASE C"/>
    <property type="match status" value="1"/>
</dbReference>
<dbReference type="Gene3D" id="1.20.120.160">
    <property type="entry name" value="HPT domain"/>
    <property type="match status" value="1"/>
</dbReference>
<accession>A0ABT2CYM0</accession>
<evidence type="ECO:0000256" key="8">
    <source>
        <dbReference type="SAM" id="SignalP"/>
    </source>
</evidence>
<dbReference type="InterPro" id="IPR036641">
    <property type="entry name" value="HPT_dom_sf"/>
</dbReference>
<dbReference type="InterPro" id="IPR011006">
    <property type="entry name" value="CheY-like_superfamily"/>
</dbReference>
<keyword evidence="12" id="KW-0067">ATP-binding</keyword>
<dbReference type="InterPro" id="IPR001789">
    <property type="entry name" value="Sig_transdc_resp-reg_receiver"/>
</dbReference>
<dbReference type="SUPFAM" id="SSF63829">
    <property type="entry name" value="Calcium-dependent phosphotriesterase"/>
    <property type="match status" value="3"/>
</dbReference>
<dbReference type="Pfam" id="PF07495">
    <property type="entry name" value="Y_Y_Y"/>
    <property type="match status" value="1"/>
</dbReference>
<dbReference type="InterPro" id="IPR003661">
    <property type="entry name" value="HisK_dim/P_dom"/>
</dbReference>
<evidence type="ECO:0000313" key="13">
    <source>
        <dbReference type="Proteomes" id="UP001204621"/>
    </source>
</evidence>
<dbReference type="InterPro" id="IPR011110">
    <property type="entry name" value="Reg_prop"/>
</dbReference>
<evidence type="ECO:0000313" key="12">
    <source>
        <dbReference type="EMBL" id="MCS0659068.1"/>
    </source>
</evidence>
<proteinExistence type="predicted"/>
<dbReference type="InterPro" id="IPR008207">
    <property type="entry name" value="Sig_transdc_His_kin_Hpt_dom"/>
</dbReference>
<keyword evidence="7" id="KW-0175">Coiled coil</keyword>
<comment type="catalytic activity">
    <reaction evidence="1">
        <text>ATP + protein L-histidine = ADP + protein N-phospho-L-histidine.</text>
        <dbReference type="EC" id="2.7.13.3"/>
    </reaction>
</comment>
<keyword evidence="13" id="KW-1185">Reference proteome</keyword>
<evidence type="ECO:0000256" key="5">
    <source>
        <dbReference type="PROSITE-ProRule" id="PRU00110"/>
    </source>
</evidence>
<dbReference type="SUPFAM" id="SSF47384">
    <property type="entry name" value="Homodimeric domain of signal transducing histidine kinase"/>
    <property type="match status" value="1"/>
</dbReference>
<dbReference type="Pfam" id="PF00072">
    <property type="entry name" value="Response_reg"/>
    <property type="match status" value="1"/>
</dbReference>
<dbReference type="SMART" id="SM00387">
    <property type="entry name" value="HATPase_c"/>
    <property type="match status" value="1"/>
</dbReference>
<keyword evidence="3 6" id="KW-0597">Phosphoprotein</keyword>
<keyword evidence="8" id="KW-0732">Signal</keyword>
<dbReference type="Pfam" id="PF01627">
    <property type="entry name" value="Hpt"/>
    <property type="match status" value="1"/>
</dbReference>
<dbReference type="SUPFAM" id="SSF55874">
    <property type="entry name" value="ATPase domain of HSP90 chaperone/DNA topoisomerase II/histidine kinase"/>
    <property type="match status" value="1"/>
</dbReference>
<comment type="caution">
    <text evidence="12">The sequence shown here is derived from an EMBL/GenBank/DDBJ whole genome shotgun (WGS) entry which is preliminary data.</text>
</comment>
<evidence type="ECO:0000256" key="2">
    <source>
        <dbReference type="ARBA" id="ARBA00012438"/>
    </source>
</evidence>
<dbReference type="InterPro" id="IPR036890">
    <property type="entry name" value="HATPase_C_sf"/>
</dbReference>
<dbReference type="EMBL" id="JANUGU010000004">
    <property type="protein sequence ID" value="MCS0659068.1"/>
    <property type="molecule type" value="Genomic_DNA"/>
</dbReference>
<dbReference type="InterPro" id="IPR013783">
    <property type="entry name" value="Ig-like_fold"/>
</dbReference>
<dbReference type="Gene3D" id="1.10.287.130">
    <property type="match status" value="1"/>
</dbReference>
<dbReference type="InterPro" id="IPR036097">
    <property type="entry name" value="HisK_dim/P_sf"/>
</dbReference>
<dbReference type="PANTHER" id="PTHR43547">
    <property type="entry name" value="TWO-COMPONENT HISTIDINE KINASE"/>
    <property type="match status" value="1"/>
</dbReference>
<feature type="signal peptide" evidence="8">
    <location>
        <begin position="1"/>
        <end position="22"/>
    </location>
</feature>
<dbReference type="InterPro" id="IPR011123">
    <property type="entry name" value="Y_Y_Y"/>
</dbReference>
<keyword evidence="12" id="KW-0547">Nucleotide-binding</keyword>
<dbReference type="SUPFAM" id="SSF47226">
    <property type="entry name" value="Histidine-containing phosphotransfer domain, HPT domain"/>
    <property type="match status" value="1"/>
</dbReference>
<dbReference type="PROSITE" id="PS50110">
    <property type="entry name" value="RESPONSE_REGULATORY"/>
    <property type="match status" value="1"/>
</dbReference>
<evidence type="ECO:0000256" key="4">
    <source>
        <dbReference type="ARBA" id="ARBA00023012"/>
    </source>
</evidence>
<dbReference type="GO" id="GO:0005524">
    <property type="term" value="F:ATP binding"/>
    <property type="evidence" value="ECO:0007669"/>
    <property type="project" value="UniProtKB-KW"/>
</dbReference>
<dbReference type="Gene3D" id="3.40.50.2300">
    <property type="match status" value="1"/>
</dbReference>
<gene>
    <name evidence="12" type="ORF">NX778_13445</name>
</gene>
<evidence type="ECO:0000256" key="1">
    <source>
        <dbReference type="ARBA" id="ARBA00000085"/>
    </source>
</evidence>
<feature type="chain" id="PRO_5045956691" description="histidine kinase" evidence="8">
    <location>
        <begin position="23"/>
        <end position="1415"/>
    </location>
</feature>
<dbReference type="InterPro" id="IPR015943">
    <property type="entry name" value="WD40/YVTN_repeat-like_dom_sf"/>
</dbReference>
<name>A0ABT2CYM0_9BURK</name>
<sequence length="1415" mass="155470">MRPLFALILLLALAGIAPATRAAPAATLRFDHLTTEDGLAQETVLAIAQDADGFMWFGTQTGLSRYDGYRVTNYRNVVGDARTVAHNYIRALHVDRSGQLWVGTDGGLDRYEPDTQSFTHFVPKEPYRLGNGNRRVMAILDDRKGGMWIATGDGLQHFDPASGKFRTWHRVPGDDASLVDDRVNALALDSAGRLWIGTSTGVDSLEPGSERFEHYPRAASAHNDAVRALLVDRDGALWVGTQSGLERWSRAPRGERRVFGPDDGLKPGEVTKLYEGPDGAVWIGSRENGLYRWRVRSGRFANYAHVAIDDHSLADNQVSALYSDRVGTFWVGTWYAGASRVDLGSGGFTRIVRAPDQQVTLADNKVHALAPDGSGKLWLATNAGLNLFDPATATTVRVFRHDPKNPDSLIDTMGTALAREPGGALWIGSSRGVTRFDPATGHFTRRLLVPGDGEANEVRYMSMDRAGTLWIASSGGLHRLETGSGKLTTYKRDPGDASTLTDNIVRPILEDRRGRLWVGTFDGLNLLDRATGKFRHFHHDERDPSSLTHDEVHYLLEDSKGNLWVGTAAGINRLVEEKNGSIRFLRYTTRDGLGNDDVAAMQEDRAGRIWVSTSAGLSCLDPATSTWRNYVAVDGTIEGAYYDTSALRAADGTLYFGGFNGITAFNPDAIRDNGIAPRAVITGFQIFNRPVGQIRRDGAPGPIEHARTITLSAAESVFTLEFSALHYAAPQRNRFAYKLEGFDRDWVSADATKRFATYTNLDPGHYVFKVRAANKDGVWSSTPAELNIVIEPPYWKTWWFRVLGLLLLLGAGYGVVVARLSNLRRQKVLLERQVSARTERIEQQNRLLELQTHELREREREVSRNTEDLAQANRALQDNEERLRLAKQRAEDATRQKSEFLANMSHEMRTPLAGVIGMLGFALRDRQLKNTTREQIERGQASAQSLLAIINDLLDFSKIEAGKLTIENIDFALHAAIDHVASLFEEQAAARSVGFAIELAPGLPRFVVGDPTRLRQVLVNLLGNAFKFTNDGAITLAVERRPGDQLNTEPGVERPNMIRFSVRDTGIGIAAAALPRLFQKFEQADSTTTRRYGGTGLGLAICRQLVELMGGWITAESIEGVGSTFSFVLPLADGVQPPQPLRERREPHTHRLAVLCAEDFPTNQIIVRTLLEELGHEVDVAGNGKLALAACARRRYDLVLMDGRMPEMDGATCARLIRAGGEADAPVLDPQVMIVALTANASDEDRARYLACGMDGFLSKPIDEEALHFQLVRAIERQLARGVALELLAPRRPARSTAELDEMFGVFTGPDLQADAAASGAEPGADLRQRMRAAFAADLPRRRAQLEQALQGADREACAMLLHGLRGSAGYLGETELAELCGQLEALADGGDFDALRAGLPRLAQMLRAFDSAWA</sequence>
<evidence type="ECO:0000256" key="6">
    <source>
        <dbReference type="PROSITE-ProRule" id="PRU00169"/>
    </source>
</evidence>
<dbReference type="PRINTS" id="PR00344">
    <property type="entry name" value="BCTRLSENSOR"/>
</dbReference>
<organism evidence="12 13">
    <name type="scientific">Massilia terrae</name>
    <dbReference type="NCBI Taxonomy" id="1811224"/>
    <lineage>
        <taxon>Bacteria</taxon>
        <taxon>Pseudomonadati</taxon>
        <taxon>Pseudomonadota</taxon>
        <taxon>Betaproteobacteria</taxon>
        <taxon>Burkholderiales</taxon>
        <taxon>Oxalobacteraceae</taxon>
        <taxon>Telluria group</taxon>
        <taxon>Massilia</taxon>
    </lineage>
</organism>
<feature type="domain" description="HPt" evidence="11">
    <location>
        <begin position="1324"/>
        <end position="1415"/>
    </location>
</feature>
<dbReference type="CDD" id="cd00082">
    <property type="entry name" value="HisKA"/>
    <property type="match status" value="1"/>
</dbReference>